<accession>A0A518IET3</accession>
<evidence type="ECO:0000313" key="1">
    <source>
        <dbReference type="EMBL" id="QDV51595.1"/>
    </source>
</evidence>
<evidence type="ECO:0000313" key="2">
    <source>
        <dbReference type="Proteomes" id="UP000318313"/>
    </source>
</evidence>
<dbReference type="AlphaFoldDB" id="A0A518IET3"/>
<dbReference type="Proteomes" id="UP000318313">
    <property type="component" value="Chromosome"/>
</dbReference>
<keyword evidence="2" id="KW-1185">Reference proteome</keyword>
<reference evidence="1 2" key="1">
    <citation type="submission" date="2019-03" db="EMBL/GenBank/DDBJ databases">
        <title>Deep-cultivation of Planctomycetes and their phenomic and genomic characterization uncovers novel biology.</title>
        <authorList>
            <person name="Wiegand S."/>
            <person name="Jogler M."/>
            <person name="Boedeker C."/>
            <person name="Pinto D."/>
            <person name="Vollmers J."/>
            <person name="Rivas-Marin E."/>
            <person name="Kohn T."/>
            <person name="Peeters S.H."/>
            <person name="Heuer A."/>
            <person name="Rast P."/>
            <person name="Oberbeckmann S."/>
            <person name="Bunk B."/>
            <person name="Jeske O."/>
            <person name="Meyerdierks A."/>
            <person name="Storesund J.E."/>
            <person name="Kallscheuer N."/>
            <person name="Luecker S."/>
            <person name="Lage O.M."/>
            <person name="Pohl T."/>
            <person name="Merkel B.J."/>
            <person name="Hornburger P."/>
            <person name="Mueller R.-W."/>
            <person name="Bruemmer F."/>
            <person name="Labrenz M."/>
            <person name="Spormann A.M."/>
            <person name="Op den Camp H."/>
            <person name="Overmann J."/>
            <person name="Amann R."/>
            <person name="Jetten M.S.M."/>
            <person name="Mascher T."/>
            <person name="Medema M.H."/>
            <person name="Devos D.P."/>
            <person name="Kaster A.-K."/>
            <person name="Ovreas L."/>
            <person name="Rohde M."/>
            <person name="Galperin M.Y."/>
            <person name="Jogler C."/>
        </authorList>
    </citation>
    <scope>NUCLEOTIDE SEQUENCE [LARGE SCALE GENOMIC DNA]</scope>
    <source>
        <strain evidence="1 2">Enr17</strain>
    </source>
</reference>
<sequence>MLFSVAPGVCLHDSSTRFHQSNFGVLSEFPEIALAGIE</sequence>
<dbReference type="EMBL" id="CP037452">
    <property type="protein sequence ID" value="QDV51595.1"/>
    <property type="molecule type" value="Genomic_DNA"/>
</dbReference>
<dbReference type="KEGG" id="gfm:Enr17x_36510"/>
<protein>
    <submittedName>
        <fullName evidence="1">Uncharacterized protein</fullName>
    </submittedName>
</protein>
<proteinExistence type="predicted"/>
<organism evidence="1 2">
    <name type="scientific">Gimesia fumaroli</name>
    <dbReference type="NCBI Taxonomy" id="2527976"/>
    <lineage>
        <taxon>Bacteria</taxon>
        <taxon>Pseudomonadati</taxon>
        <taxon>Planctomycetota</taxon>
        <taxon>Planctomycetia</taxon>
        <taxon>Planctomycetales</taxon>
        <taxon>Planctomycetaceae</taxon>
        <taxon>Gimesia</taxon>
    </lineage>
</organism>
<name>A0A518IET3_9PLAN</name>
<gene>
    <name evidence="1" type="ORF">Enr17x_36510</name>
</gene>